<dbReference type="SMART" id="SM00343">
    <property type="entry name" value="ZnF_C2HC"/>
    <property type="match status" value="2"/>
</dbReference>
<dbReference type="Gene3D" id="4.10.60.10">
    <property type="entry name" value="Zinc finger, CCHC-type"/>
    <property type="match status" value="1"/>
</dbReference>
<accession>A0A699ILN9</accession>
<protein>
    <recommendedName>
        <fullName evidence="2">CCHC-type domain-containing protein</fullName>
    </recommendedName>
</protein>
<dbReference type="EMBL" id="BKCJ010298646">
    <property type="protein sequence ID" value="GEZ59807.1"/>
    <property type="molecule type" value="Genomic_DNA"/>
</dbReference>
<dbReference type="PROSITE" id="PS50158">
    <property type="entry name" value="ZF_CCHC"/>
    <property type="match status" value="1"/>
</dbReference>
<gene>
    <name evidence="3" type="ORF">Tci_531780</name>
</gene>
<sequence length="161" mass="18639">MIATQPTRLQDDIRITNNLMDHKLKGYAARNAENKMRFDNDPRDNHVQQPPLKRQNVARAYMVGNNKNKGYAGILPFCDKCKLDHHRPCPVKCKNYKKVGHQARDCWASTTMTCYGCGRKGHTKRYCPELENQNRDEEARQNLDIIMGTFLPENSLHSHID</sequence>
<keyword evidence="1" id="KW-0863">Zinc-finger</keyword>
<comment type="caution">
    <text evidence="3">The sequence shown here is derived from an EMBL/GenBank/DDBJ whole genome shotgun (WGS) entry which is preliminary data.</text>
</comment>
<dbReference type="GO" id="GO:0003676">
    <property type="term" value="F:nucleic acid binding"/>
    <property type="evidence" value="ECO:0007669"/>
    <property type="project" value="InterPro"/>
</dbReference>
<keyword evidence="1" id="KW-0479">Metal-binding</keyword>
<proteinExistence type="predicted"/>
<name>A0A699ILN9_TANCI</name>
<evidence type="ECO:0000259" key="2">
    <source>
        <dbReference type="PROSITE" id="PS50158"/>
    </source>
</evidence>
<dbReference type="InterPro" id="IPR036875">
    <property type="entry name" value="Znf_CCHC_sf"/>
</dbReference>
<evidence type="ECO:0000313" key="3">
    <source>
        <dbReference type="EMBL" id="GEZ59807.1"/>
    </source>
</evidence>
<keyword evidence="1" id="KW-0862">Zinc</keyword>
<dbReference type="AlphaFoldDB" id="A0A699ILN9"/>
<evidence type="ECO:0000256" key="1">
    <source>
        <dbReference type="PROSITE-ProRule" id="PRU00047"/>
    </source>
</evidence>
<reference evidence="3" key="1">
    <citation type="journal article" date="2019" name="Sci. Rep.">
        <title>Draft genome of Tanacetum cinerariifolium, the natural source of mosquito coil.</title>
        <authorList>
            <person name="Yamashiro T."/>
            <person name="Shiraishi A."/>
            <person name="Satake H."/>
            <person name="Nakayama K."/>
        </authorList>
    </citation>
    <scope>NUCLEOTIDE SEQUENCE</scope>
</reference>
<dbReference type="InterPro" id="IPR001878">
    <property type="entry name" value="Znf_CCHC"/>
</dbReference>
<dbReference type="SUPFAM" id="SSF57756">
    <property type="entry name" value="Retrovirus zinc finger-like domains"/>
    <property type="match status" value="1"/>
</dbReference>
<feature type="domain" description="CCHC-type" evidence="2">
    <location>
        <begin position="114"/>
        <end position="129"/>
    </location>
</feature>
<organism evidence="3">
    <name type="scientific">Tanacetum cinerariifolium</name>
    <name type="common">Dalmatian daisy</name>
    <name type="synonym">Chrysanthemum cinerariifolium</name>
    <dbReference type="NCBI Taxonomy" id="118510"/>
    <lineage>
        <taxon>Eukaryota</taxon>
        <taxon>Viridiplantae</taxon>
        <taxon>Streptophyta</taxon>
        <taxon>Embryophyta</taxon>
        <taxon>Tracheophyta</taxon>
        <taxon>Spermatophyta</taxon>
        <taxon>Magnoliopsida</taxon>
        <taxon>eudicotyledons</taxon>
        <taxon>Gunneridae</taxon>
        <taxon>Pentapetalae</taxon>
        <taxon>asterids</taxon>
        <taxon>campanulids</taxon>
        <taxon>Asterales</taxon>
        <taxon>Asteraceae</taxon>
        <taxon>Asteroideae</taxon>
        <taxon>Anthemideae</taxon>
        <taxon>Anthemidinae</taxon>
        <taxon>Tanacetum</taxon>
    </lineage>
</organism>
<dbReference type="GO" id="GO:0008270">
    <property type="term" value="F:zinc ion binding"/>
    <property type="evidence" value="ECO:0007669"/>
    <property type="project" value="UniProtKB-KW"/>
</dbReference>